<keyword evidence="3" id="KW-1185">Reference proteome</keyword>
<comment type="caution">
    <text evidence="2">The sequence shown here is derived from an EMBL/GenBank/DDBJ whole genome shotgun (WGS) entry which is preliminary data.</text>
</comment>
<accession>A0ABD0P0F7</accession>
<evidence type="ECO:0000313" key="3">
    <source>
        <dbReference type="Proteomes" id="UP001529510"/>
    </source>
</evidence>
<dbReference type="Proteomes" id="UP001529510">
    <property type="component" value="Unassembled WGS sequence"/>
</dbReference>
<evidence type="ECO:0000256" key="1">
    <source>
        <dbReference type="SAM" id="MobiDB-lite"/>
    </source>
</evidence>
<gene>
    <name evidence="2" type="ORF">M9458_038864</name>
</gene>
<sequence>MEKTLCSSQPAERRLAARTGSGSASLGFGASSAGNIAPLQPGRTRRIEGVLSKYTNLIQGWQN</sequence>
<proteinExistence type="predicted"/>
<evidence type="ECO:0000313" key="2">
    <source>
        <dbReference type="EMBL" id="KAL0167020.1"/>
    </source>
</evidence>
<feature type="compositionally biased region" description="Polar residues" evidence="1">
    <location>
        <begin position="1"/>
        <end position="10"/>
    </location>
</feature>
<feature type="compositionally biased region" description="Low complexity" evidence="1">
    <location>
        <begin position="20"/>
        <end position="34"/>
    </location>
</feature>
<name>A0ABD0P0F7_CIRMR</name>
<feature type="non-terminal residue" evidence="2">
    <location>
        <position position="63"/>
    </location>
</feature>
<dbReference type="EMBL" id="JAMKFB020000019">
    <property type="protein sequence ID" value="KAL0167020.1"/>
    <property type="molecule type" value="Genomic_DNA"/>
</dbReference>
<organism evidence="2 3">
    <name type="scientific">Cirrhinus mrigala</name>
    <name type="common">Mrigala</name>
    <dbReference type="NCBI Taxonomy" id="683832"/>
    <lineage>
        <taxon>Eukaryota</taxon>
        <taxon>Metazoa</taxon>
        <taxon>Chordata</taxon>
        <taxon>Craniata</taxon>
        <taxon>Vertebrata</taxon>
        <taxon>Euteleostomi</taxon>
        <taxon>Actinopterygii</taxon>
        <taxon>Neopterygii</taxon>
        <taxon>Teleostei</taxon>
        <taxon>Ostariophysi</taxon>
        <taxon>Cypriniformes</taxon>
        <taxon>Cyprinidae</taxon>
        <taxon>Labeoninae</taxon>
        <taxon>Labeonini</taxon>
        <taxon>Cirrhinus</taxon>
    </lineage>
</organism>
<feature type="region of interest" description="Disordered" evidence="1">
    <location>
        <begin position="1"/>
        <end position="40"/>
    </location>
</feature>
<reference evidence="2 3" key="1">
    <citation type="submission" date="2024-05" db="EMBL/GenBank/DDBJ databases">
        <title>Genome sequencing and assembly of Indian major carp, Cirrhinus mrigala (Hamilton, 1822).</title>
        <authorList>
            <person name="Mohindra V."/>
            <person name="Chowdhury L.M."/>
            <person name="Lal K."/>
            <person name="Jena J.K."/>
        </authorList>
    </citation>
    <scope>NUCLEOTIDE SEQUENCE [LARGE SCALE GENOMIC DNA]</scope>
    <source>
        <strain evidence="2">CM1030</strain>
        <tissue evidence="2">Blood</tissue>
    </source>
</reference>
<protein>
    <submittedName>
        <fullName evidence="2">Uncharacterized protein</fullName>
    </submittedName>
</protein>
<dbReference type="AlphaFoldDB" id="A0ABD0P0F7"/>